<dbReference type="CDD" id="cd04475">
    <property type="entry name" value="RPA1_DBD_B"/>
    <property type="match status" value="1"/>
</dbReference>
<dbReference type="GO" id="GO:0006260">
    <property type="term" value="P:DNA replication"/>
    <property type="evidence" value="ECO:0007669"/>
    <property type="project" value="UniProtKB-KW"/>
</dbReference>
<dbReference type="STRING" id="8081.ENSPREP00000014993"/>
<dbReference type="InterPro" id="IPR013955">
    <property type="entry name" value="Rep_factor-A_C"/>
</dbReference>
<reference evidence="15" key="3">
    <citation type="submission" date="2025-09" db="UniProtKB">
        <authorList>
            <consortium name="Ensembl"/>
        </authorList>
    </citation>
    <scope>IDENTIFICATION</scope>
    <source>
        <strain evidence="15">Guanapo</strain>
    </source>
</reference>
<accession>A0A3P9NZV9</accession>
<keyword evidence="3 9" id="KW-0235">DNA replication</keyword>
<dbReference type="FunFam" id="2.40.50.140:FF:000064">
    <property type="entry name" value="Replication protein A subunit"/>
    <property type="match status" value="1"/>
</dbReference>
<dbReference type="OrthoDB" id="1751331at2759"/>
<dbReference type="Pfam" id="PF08646">
    <property type="entry name" value="Rep_fac-A_C"/>
    <property type="match status" value="1"/>
</dbReference>
<evidence type="ECO:0000259" key="11">
    <source>
        <dbReference type="Pfam" id="PF01336"/>
    </source>
</evidence>
<evidence type="ECO:0000259" key="13">
    <source>
        <dbReference type="Pfam" id="PF08646"/>
    </source>
</evidence>
<evidence type="ECO:0000256" key="5">
    <source>
        <dbReference type="ARBA" id="ARBA00022771"/>
    </source>
</evidence>
<dbReference type="PANTHER" id="PTHR47165:SF4">
    <property type="entry name" value="OS03G0429900 PROTEIN"/>
    <property type="match status" value="1"/>
</dbReference>
<keyword evidence="16" id="KW-1185">Reference proteome</keyword>
<sequence>MTAKLTQGAVEALVNGSHVEKLVLQLLNIRQINTTGVPRYRLMMSDGQHYLSSFLMATQLNHLAEEKLLVPHCVCLLKRMTNNTLSDGRHVVVVVDMDVLKSAEDAGGKIGNPTSYSTDDKLSSPNKVSSTTSEPSSTSDAEVPGPSNSKGWGKGSTGKAPVKTSPMKTSPMKGAPLKTSPMKASPMMTSPMKGSPMKASPMMTSPMKGSPMKGSPMKGSPMMTSPMKGSPMKASTSSPGSVPKVMPIATLNPYNSKWTIRARVTNKSNIRNWSNSRGEGKLFSFEVVDESGEIRITAFNNEVDKFFALLEQGKVYYISKATLKVANKQYTTLKNDYEMTLHAHSSIVPCTDSQDVPVMQCDFVPIGELENRDKDSIIDIIGVCNSAEDVSRITTKTSREVSKRAINLIDTTGKMVTVTLWGEEAEKFDDSGQPVVAIKGARLSDFRGISLSALFSSTIMVNPDLPEAFRLRAWYDREGHAVDSQSLTETVSVAVGSKMNWKTLSDVKNENMGHREKADYFSCVATIVYMRKENCLYQACPSSDCNKKVIDQQNGFYRCEKCNREFPNFKYRLLLSANLADFGDNQWVTCFQETAEVLLGRKAEELGQLRETDEAEFDEVFQKANFSTHIFKNRVKLETYNDESRVKVTVMEVLPVDHRVYSRRLLSNIRKLAH</sequence>
<dbReference type="Gene3D" id="2.40.50.140">
    <property type="entry name" value="Nucleic acid-binding proteins"/>
    <property type="match status" value="4"/>
</dbReference>
<dbReference type="InterPro" id="IPR004591">
    <property type="entry name" value="Rfa1"/>
</dbReference>
<evidence type="ECO:0000259" key="14">
    <source>
        <dbReference type="Pfam" id="PF16900"/>
    </source>
</evidence>
<keyword evidence="7 9" id="KW-0238">DNA-binding</keyword>
<feature type="domain" description="Replication factor A C-terminal" evidence="13">
    <location>
        <begin position="520"/>
        <end position="665"/>
    </location>
</feature>
<dbReference type="Proteomes" id="UP000242638">
    <property type="component" value="Unassembled WGS sequence"/>
</dbReference>
<dbReference type="GO" id="GO:0003677">
    <property type="term" value="F:DNA binding"/>
    <property type="evidence" value="ECO:0007669"/>
    <property type="project" value="UniProtKB-KW"/>
</dbReference>
<comment type="subcellular location">
    <subcellularLocation>
        <location evidence="1">Nucleus</location>
        <location evidence="1">PML body</location>
    </subcellularLocation>
</comment>
<dbReference type="InterPro" id="IPR004365">
    <property type="entry name" value="NA-bd_OB_tRNA"/>
</dbReference>
<feature type="domain" description="Replication factor-A protein 1 N-terminal" evidence="12">
    <location>
        <begin position="5"/>
        <end position="102"/>
    </location>
</feature>
<dbReference type="GO" id="GO:0006310">
    <property type="term" value="P:DNA recombination"/>
    <property type="evidence" value="ECO:0007669"/>
    <property type="project" value="InterPro"/>
</dbReference>
<name>A0A3P9NZV9_POERE</name>
<dbReference type="Pfam" id="PF04057">
    <property type="entry name" value="Rep-A_N"/>
    <property type="match status" value="1"/>
</dbReference>
<keyword evidence="8 9" id="KW-0539">Nucleus</keyword>
<dbReference type="Ensembl" id="ENSPRET00000015149.1">
    <property type="protein sequence ID" value="ENSPREP00000014993.1"/>
    <property type="gene ID" value="ENSPREG00000010119.1"/>
</dbReference>
<dbReference type="GO" id="GO:0006281">
    <property type="term" value="P:DNA repair"/>
    <property type="evidence" value="ECO:0007669"/>
    <property type="project" value="InterPro"/>
</dbReference>
<comment type="function">
    <text evidence="9">As part of the heterotrimeric replication protein A complex (RPA/RP-A), binds and stabilizes single-stranded DNA intermediates, that form during DNA replication or upon DNA stress. It prevents their reannealing and in parallel, recruits and activates different proteins and complexes involved in DNA metabolism. Thereby, it plays an essential role both in DNA replication and the cellular response to DNA damage.</text>
</comment>
<protein>
    <recommendedName>
        <fullName evidence="9">Replication protein A subunit</fullName>
    </recommendedName>
</protein>
<dbReference type="Pfam" id="PF16900">
    <property type="entry name" value="REPA_OB_2"/>
    <property type="match status" value="1"/>
</dbReference>
<dbReference type="GO" id="GO:0016605">
    <property type="term" value="C:PML body"/>
    <property type="evidence" value="ECO:0007669"/>
    <property type="project" value="UniProtKB-SubCell"/>
</dbReference>
<dbReference type="FunFam" id="2.40.50.140:FF:000117">
    <property type="entry name" value="Replication protein A subunit"/>
    <property type="match status" value="1"/>
</dbReference>
<evidence type="ECO:0000256" key="7">
    <source>
        <dbReference type="ARBA" id="ARBA00023125"/>
    </source>
</evidence>
<dbReference type="RefSeq" id="XP_008425591.1">
    <property type="nucleotide sequence ID" value="XM_008427369.2"/>
</dbReference>
<dbReference type="Bgee" id="ENSPREG00000010119">
    <property type="expression patterns" value="Expressed in head and 1 other cell type or tissue"/>
</dbReference>
<dbReference type="FunFam" id="2.40.50.140:FF:000090">
    <property type="entry name" value="Replication protein A subunit"/>
    <property type="match status" value="1"/>
</dbReference>
<dbReference type="GeneID" id="103475593"/>
<evidence type="ECO:0000256" key="1">
    <source>
        <dbReference type="ARBA" id="ARBA00004322"/>
    </source>
</evidence>
<reference evidence="15" key="2">
    <citation type="submission" date="2025-08" db="UniProtKB">
        <authorList>
            <consortium name="Ensembl"/>
        </authorList>
    </citation>
    <scope>IDENTIFICATION</scope>
    <source>
        <strain evidence="15">Guanapo</strain>
    </source>
</reference>
<keyword evidence="6 9" id="KW-0862">Zinc</keyword>
<evidence type="ECO:0000256" key="4">
    <source>
        <dbReference type="ARBA" id="ARBA00022723"/>
    </source>
</evidence>
<dbReference type="InterPro" id="IPR007199">
    <property type="entry name" value="Rep_factor-A_N"/>
</dbReference>
<evidence type="ECO:0000259" key="12">
    <source>
        <dbReference type="Pfam" id="PF04057"/>
    </source>
</evidence>
<evidence type="ECO:0000313" key="16">
    <source>
        <dbReference type="Proteomes" id="UP000242638"/>
    </source>
</evidence>
<proteinExistence type="inferred from homology"/>
<dbReference type="GO" id="GO:0008270">
    <property type="term" value="F:zinc ion binding"/>
    <property type="evidence" value="ECO:0007669"/>
    <property type="project" value="UniProtKB-KW"/>
</dbReference>
<dbReference type="FunFam" id="2.40.50.140:FF:000041">
    <property type="entry name" value="Replication protein A subunit"/>
    <property type="match status" value="1"/>
</dbReference>
<evidence type="ECO:0000256" key="9">
    <source>
        <dbReference type="RuleBase" id="RU364130"/>
    </source>
</evidence>
<evidence type="ECO:0000256" key="3">
    <source>
        <dbReference type="ARBA" id="ARBA00022705"/>
    </source>
</evidence>
<evidence type="ECO:0000256" key="10">
    <source>
        <dbReference type="SAM" id="MobiDB-lite"/>
    </source>
</evidence>
<dbReference type="SUPFAM" id="SSF50249">
    <property type="entry name" value="Nucleic acid-binding proteins"/>
    <property type="match status" value="4"/>
</dbReference>
<feature type="compositionally biased region" description="Low complexity" evidence="10">
    <location>
        <begin position="129"/>
        <end position="139"/>
    </location>
</feature>
<dbReference type="InterPro" id="IPR047192">
    <property type="entry name" value="Euk_RPA1_DBD_C"/>
</dbReference>
<keyword evidence="5 9" id="KW-0863">Zinc-finger</keyword>
<reference evidence="16" key="1">
    <citation type="submission" date="2013-11" db="EMBL/GenBank/DDBJ databases">
        <title>The genomic landscape of the Guanapo guppy.</title>
        <authorList>
            <person name="Kuenstner A."/>
            <person name="Dreyer C."/>
        </authorList>
    </citation>
    <scope>NUCLEOTIDE SEQUENCE</scope>
    <source>
        <strain evidence="16">Guanapo</strain>
    </source>
</reference>
<dbReference type="Pfam" id="PF01336">
    <property type="entry name" value="tRNA_anti-codon"/>
    <property type="match status" value="1"/>
</dbReference>
<evidence type="ECO:0000313" key="15">
    <source>
        <dbReference type="Ensembl" id="ENSPREP00000014993.1"/>
    </source>
</evidence>
<feature type="compositionally biased region" description="Polar residues" evidence="10">
    <location>
        <begin position="112"/>
        <end position="128"/>
    </location>
</feature>
<dbReference type="OMA" id="FNSYAML"/>
<dbReference type="AlphaFoldDB" id="A0A3P9NZV9"/>
<dbReference type="NCBIfam" id="TIGR00617">
    <property type="entry name" value="rpa1"/>
    <property type="match status" value="1"/>
</dbReference>
<evidence type="ECO:0000256" key="8">
    <source>
        <dbReference type="ARBA" id="ARBA00023242"/>
    </source>
</evidence>
<dbReference type="GeneTree" id="ENSGT00390000012403"/>
<dbReference type="CDD" id="cd04474">
    <property type="entry name" value="RPA1_DBD_A"/>
    <property type="match status" value="1"/>
</dbReference>
<dbReference type="KEGG" id="pret:103475593"/>
<feature type="region of interest" description="Disordered" evidence="10">
    <location>
        <begin position="104"/>
        <end position="241"/>
    </location>
</feature>
<evidence type="ECO:0000256" key="2">
    <source>
        <dbReference type="ARBA" id="ARBA00005690"/>
    </source>
</evidence>
<dbReference type="InterPro" id="IPR031657">
    <property type="entry name" value="REPA_OB_2"/>
</dbReference>
<feature type="domain" description="Replication protein A OB" evidence="14">
    <location>
        <begin position="366"/>
        <end position="462"/>
    </location>
</feature>
<dbReference type="PANTHER" id="PTHR47165">
    <property type="entry name" value="OS03G0429900 PROTEIN"/>
    <property type="match status" value="1"/>
</dbReference>
<comment type="subunit">
    <text evidence="9">Component of the heterotrimeric canonical replication protein A complex (RPA).</text>
</comment>
<dbReference type="InterPro" id="IPR012340">
    <property type="entry name" value="NA-bd_OB-fold"/>
</dbReference>
<dbReference type="CDD" id="cd04476">
    <property type="entry name" value="RPA1_DBD_C"/>
    <property type="match status" value="1"/>
</dbReference>
<evidence type="ECO:0000256" key="6">
    <source>
        <dbReference type="ARBA" id="ARBA00022833"/>
    </source>
</evidence>
<keyword evidence="4 9" id="KW-0479">Metal-binding</keyword>
<feature type="domain" description="OB" evidence="11">
    <location>
        <begin position="258"/>
        <end position="336"/>
    </location>
</feature>
<comment type="similarity">
    <text evidence="2 9">Belongs to the replication factor A protein 1 family.</text>
</comment>
<organism evidence="15 16">
    <name type="scientific">Poecilia reticulata</name>
    <name type="common">Guppy</name>
    <name type="synonym">Acanthophacelus reticulatus</name>
    <dbReference type="NCBI Taxonomy" id="8081"/>
    <lineage>
        <taxon>Eukaryota</taxon>
        <taxon>Metazoa</taxon>
        <taxon>Chordata</taxon>
        <taxon>Craniata</taxon>
        <taxon>Vertebrata</taxon>
        <taxon>Euteleostomi</taxon>
        <taxon>Actinopterygii</taxon>
        <taxon>Neopterygii</taxon>
        <taxon>Teleostei</taxon>
        <taxon>Neoteleostei</taxon>
        <taxon>Acanthomorphata</taxon>
        <taxon>Ovalentaria</taxon>
        <taxon>Atherinomorphae</taxon>
        <taxon>Cyprinodontiformes</taxon>
        <taxon>Poeciliidae</taxon>
        <taxon>Poeciliinae</taxon>
        <taxon>Poecilia</taxon>
    </lineage>
</organism>